<name>A0A0G4E505_PSEFS</name>
<reference evidence="1" key="2">
    <citation type="submission" date="2015-06" db="EMBL/GenBank/DDBJ databases">
        <title>Environmentally co-occuring mercury resistance plasmids are genetically and phenotypically diverse and confer variable context-dependent fitness effects.</title>
        <authorList>
            <person name="Hall J.P.J."/>
            <person name="Harrison E."/>
            <person name="Lilley A.K."/>
            <person name="Paterson S."/>
            <person name="Spiers A.J."/>
            <person name="Brockhurst M.A."/>
        </authorList>
    </citation>
    <scope>NUCLEOTIDE SEQUENCE [LARGE SCALE GENOMIC DNA]</scope>
    <source>
        <strain evidence="1">SBW25</strain>
        <plasmid evidence="1">pQBR57</plasmid>
    </source>
</reference>
<sequence>MNGFKWLSSGLGHQALRLPFRKLGREEFSSAPMTQEGLGQAEMNIPAAKPNFWSTYVEGL</sequence>
<geneLocation type="plasmid" evidence="1">
    <name>pQBR57</name>
</geneLocation>
<evidence type="ECO:0000313" key="1">
    <source>
        <dbReference type="EMBL" id="CEK42310.1"/>
    </source>
</evidence>
<protein>
    <submittedName>
        <fullName evidence="1">Uncharacterized protein</fullName>
    </submittedName>
</protein>
<organism evidence="1">
    <name type="scientific">Pseudomonas fluorescens (strain SBW25)</name>
    <dbReference type="NCBI Taxonomy" id="216595"/>
    <lineage>
        <taxon>Bacteria</taxon>
        <taxon>Pseudomonadati</taxon>
        <taxon>Pseudomonadota</taxon>
        <taxon>Gammaproteobacteria</taxon>
        <taxon>Pseudomonadales</taxon>
        <taxon>Pseudomonadaceae</taxon>
        <taxon>Pseudomonas</taxon>
    </lineage>
</organism>
<keyword evidence="1" id="KW-0614">Plasmid</keyword>
<dbReference type="EMBL" id="LN713926">
    <property type="protein sequence ID" value="CEK42310.1"/>
    <property type="molecule type" value="Genomic_DNA"/>
</dbReference>
<gene>
    <name evidence="1" type="ORF">PQBR57_0357</name>
</gene>
<accession>A0A0G4E505</accession>
<reference evidence="1" key="1">
    <citation type="submission" date="2014-12" db="EMBL/GenBank/DDBJ databases">
        <authorList>
            <person name="Hall J."/>
        </authorList>
    </citation>
    <scope>NUCLEOTIDE SEQUENCE [LARGE SCALE GENOMIC DNA]</scope>
    <source>
        <strain evidence="1">SBW25</strain>
        <plasmid evidence="1">pQBR57</plasmid>
    </source>
</reference>
<proteinExistence type="predicted"/>
<dbReference type="AlphaFoldDB" id="A0A0G4E505"/>